<name>A0A9J6BIU3_POLVA</name>
<dbReference type="PANTHER" id="PTHR24276">
    <property type="entry name" value="POLYSERASE-RELATED"/>
    <property type="match status" value="1"/>
</dbReference>
<dbReference type="SUPFAM" id="SSF50494">
    <property type="entry name" value="Trypsin-like serine proteases"/>
    <property type="match status" value="1"/>
</dbReference>
<dbReference type="InterPro" id="IPR050430">
    <property type="entry name" value="Peptidase_S1"/>
</dbReference>
<evidence type="ECO:0000256" key="2">
    <source>
        <dbReference type="ARBA" id="ARBA00022525"/>
    </source>
</evidence>
<evidence type="ECO:0000256" key="7">
    <source>
        <dbReference type="ARBA" id="ARBA00023145"/>
    </source>
</evidence>
<keyword evidence="4" id="KW-0222">Digestion</keyword>
<evidence type="ECO:0000256" key="1">
    <source>
        <dbReference type="ARBA" id="ARBA00004613"/>
    </source>
</evidence>
<dbReference type="InterPro" id="IPR009003">
    <property type="entry name" value="Peptidase_S1_PA"/>
</dbReference>
<feature type="chain" id="PRO_5039895756" description="Peptidase S1 domain-containing protein" evidence="10">
    <location>
        <begin position="18"/>
        <end position="260"/>
    </location>
</feature>
<evidence type="ECO:0000256" key="3">
    <source>
        <dbReference type="ARBA" id="ARBA00022670"/>
    </source>
</evidence>
<proteinExistence type="inferred from homology"/>
<dbReference type="InterPro" id="IPR001314">
    <property type="entry name" value="Peptidase_S1A"/>
</dbReference>
<dbReference type="PROSITE" id="PS50240">
    <property type="entry name" value="TRYPSIN_DOM"/>
    <property type="match status" value="1"/>
</dbReference>
<keyword evidence="7" id="KW-0865">Zymogen</keyword>
<accession>A0A9J6BIU3</accession>
<dbReference type="PRINTS" id="PR00722">
    <property type="entry name" value="CHYMOTRYPSIN"/>
</dbReference>
<dbReference type="OrthoDB" id="8440449at2759"/>
<keyword evidence="8" id="KW-1015">Disulfide bond</keyword>
<feature type="signal peptide" evidence="10">
    <location>
        <begin position="1"/>
        <end position="17"/>
    </location>
</feature>
<keyword evidence="13" id="KW-1185">Reference proteome</keyword>
<gene>
    <name evidence="12" type="ORF">PVAND_017230</name>
</gene>
<protein>
    <recommendedName>
        <fullName evidence="11">Peptidase S1 domain-containing protein</fullName>
    </recommendedName>
</protein>
<evidence type="ECO:0000256" key="5">
    <source>
        <dbReference type="ARBA" id="ARBA00022801"/>
    </source>
</evidence>
<evidence type="ECO:0000313" key="13">
    <source>
        <dbReference type="Proteomes" id="UP001107558"/>
    </source>
</evidence>
<keyword evidence="6" id="KW-0720">Serine protease</keyword>
<comment type="similarity">
    <text evidence="9">Belongs to the peptidase S1 family. CLIP subfamily.</text>
</comment>
<evidence type="ECO:0000256" key="10">
    <source>
        <dbReference type="SAM" id="SignalP"/>
    </source>
</evidence>
<keyword evidence="5" id="KW-0378">Hydrolase</keyword>
<dbReference type="GO" id="GO:0007586">
    <property type="term" value="P:digestion"/>
    <property type="evidence" value="ECO:0007669"/>
    <property type="project" value="UniProtKB-KW"/>
</dbReference>
<dbReference type="PROSITE" id="PS00135">
    <property type="entry name" value="TRYPSIN_SER"/>
    <property type="match status" value="1"/>
</dbReference>
<dbReference type="SMART" id="SM00020">
    <property type="entry name" value="Tryp_SPc"/>
    <property type="match status" value="1"/>
</dbReference>
<dbReference type="InterPro" id="IPR043504">
    <property type="entry name" value="Peptidase_S1_PA_chymotrypsin"/>
</dbReference>
<evidence type="ECO:0000256" key="4">
    <source>
        <dbReference type="ARBA" id="ARBA00022757"/>
    </source>
</evidence>
<sequence length="260" mass="27707">MFQVTVACLTLILLASGANVPDATTNDEFQMWEGRIVGGSQAQLGQFPYQVSLRTIQNSHFCGGFILSNRWIGSAAHCTTPRSTSNTRAVVGTIHRSTGGNIHNLARFVNHPGYQSTTLANDISLIQTVNTITFNNMVQPVGVSSTFINGGVNAVATGWGQTSRTGPTSNVLLWVTLRTLNNNECREKFTKSNAARITDQTICTFTRVGQGTCMGDSGGPLVAGGNVIGAVSWGIPCASGSPDVYVRIASYRSWIMNTIG</sequence>
<dbReference type="FunFam" id="2.40.10.10:FF:000047">
    <property type="entry name" value="Trypsin eta"/>
    <property type="match status" value="1"/>
</dbReference>
<organism evidence="12 13">
    <name type="scientific">Polypedilum vanderplanki</name>
    <name type="common">Sleeping chironomid midge</name>
    <dbReference type="NCBI Taxonomy" id="319348"/>
    <lineage>
        <taxon>Eukaryota</taxon>
        <taxon>Metazoa</taxon>
        <taxon>Ecdysozoa</taxon>
        <taxon>Arthropoda</taxon>
        <taxon>Hexapoda</taxon>
        <taxon>Insecta</taxon>
        <taxon>Pterygota</taxon>
        <taxon>Neoptera</taxon>
        <taxon>Endopterygota</taxon>
        <taxon>Diptera</taxon>
        <taxon>Nematocera</taxon>
        <taxon>Chironomoidea</taxon>
        <taxon>Chironomidae</taxon>
        <taxon>Chironominae</taxon>
        <taxon>Polypedilum</taxon>
        <taxon>Polypedilum</taxon>
    </lineage>
</organism>
<evidence type="ECO:0000313" key="12">
    <source>
        <dbReference type="EMBL" id="KAG5669342.1"/>
    </source>
</evidence>
<comment type="subcellular location">
    <subcellularLocation>
        <location evidence="1">Secreted</location>
    </subcellularLocation>
</comment>
<evidence type="ECO:0000256" key="6">
    <source>
        <dbReference type="ARBA" id="ARBA00022825"/>
    </source>
</evidence>
<dbReference type="InterPro" id="IPR033116">
    <property type="entry name" value="TRYPSIN_SER"/>
</dbReference>
<dbReference type="CDD" id="cd00190">
    <property type="entry name" value="Tryp_SPc"/>
    <property type="match status" value="1"/>
</dbReference>
<comment type="caution">
    <text evidence="12">The sequence shown here is derived from an EMBL/GenBank/DDBJ whole genome shotgun (WGS) entry which is preliminary data.</text>
</comment>
<dbReference type="GO" id="GO:0004252">
    <property type="term" value="F:serine-type endopeptidase activity"/>
    <property type="evidence" value="ECO:0007669"/>
    <property type="project" value="InterPro"/>
</dbReference>
<dbReference type="Pfam" id="PF00089">
    <property type="entry name" value="Trypsin"/>
    <property type="match status" value="1"/>
</dbReference>
<reference evidence="12" key="1">
    <citation type="submission" date="2021-03" db="EMBL/GenBank/DDBJ databases">
        <title>Chromosome level genome of the anhydrobiotic midge Polypedilum vanderplanki.</title>
        <authorList>
            <person name="Yoshida Y."/>
            <person name="Kikawada T."/>
            <person name="Gusev O."/>
        </authorList>
    </citation>
    <scope>NUCLEOTIDE SEQUENCE</scope>
    <source>
        <strain evidence="12">NIAS01</strain>
        <tissue evidence="12">Whole body or cell culture</tissue>
    </source>
</reference>
<evidence type="ECO:0000256" key="9">
    <source>
        <dbReference type="ARBA" id="ARBA00024195"/>
    </source>
</evidence>
<dbReference type="Proteomes" id="UP001107558">
    <property type="component" value="Chromosome 4"/>
</dbReference>
<evidence type="ECO:0000259" key="11">
    <source>
        <dbReference type="PROSITE" id="PS50240"/>
    </source>
</evidence>
<dbReference type="EMBL" id="JADBJN010000004">
    <property type="protein sequence ID" value="KAG5669342.1"/>
    <property type="molecule type" value="Genomic_DNA"/>
</dbReference>
<evidence type="ECO:0000256" key="8">
    <source>
        <dbReference type="ARBA" id="ARBA00023157"/>
    </source>
</evidence>
<dbReference type="InterPro" id="IPR001254">
    <property type="entry name" value="Trypsin_dom"/>
</dbReference>
<dbReference type="GO" id="GO:0016485">
    <property type="term" value="P:protein processing"/>
    <property type="evidence" value="ECO:0007669"/>
    <property type="project" value="UniProtKB-ARBA"/>
</dbReference>
<dbReference type="PANTHER" id="PTHR24276:SF91">
    <property type="entry name" value="AT26814P-RELATED"/>
    <property type="match status" value="1"/>
</dbReference>
<dbReference type="AlphaFoldDB" id="A0A9J6BIU3"/>
<dbReference type="Gene3D" id="2.40.10.10">
    <property type="entry name" value="Trypsin-like serine proteases"/>
    <property type="match status" value="2"/>
</dbReference>
<dbReference type="GO" id="GO:0005576">
    <property type="term" value="C:extracellular region"/>
    <property type="evidence" value="ECO:0007669"/>
    <property type="project" value="UniProtKB-SubCell"/>
</dbReference>
<keyword evidence="3" id="KW-0645">Protease</keyword>
<keyword evidence="2" id="KW-0964">Secreted</keyword>
<feature type="domain" description="Peptidase S1" evidence="11">
    <location>
        <begin position="36"/>
        <end position="260"/>
    </location>
</feature>
<keyword evidence="10" id="KW-0732">Signal</keyword>